<dbReference type="EMBL" id="JARQWQ010000099">
    <property type="protein sequence ID" value="KAK2551266.1"/>
    <property type="molecule type" value="Genomic_DNA"/>
</dbReference>
<proteinExistence type="inferred from homology"/>
<reference evidence="17" key="1">
    <citation type="journal article" date="2023" name="G3 (Bethesda)">
        <title>Whole genome assembly and annotation of the endangered Caribbean coral Acropora cervicornis.</title>
        <authorList>
            <person name="Selwyn J.D."/>
            <person name="Vollmer S.V."/>
        </authorList>
    </citation>
    <scope>NUCLEOTIDE SEQUENCE</scope>
    <source>
        <strain evidence="17">K2</strain>
    </source>
</reference>
<evidence type="ECO:0000259" key="16">
    <source>
        <dbReference type="PROSITE" id="PS50157"/>
    </source>
</evidence>
<evidence type="ECO:0000256" key="11">
    <source>
        <dbReference type="ARBA" id="ARBA00023159"/>
    </source>
</evidence>
<evidence type="ECO:0000256" key="12">
    <source>
        <dbReference type="ARBA" id="ARBA00023163"/>
    </source>
</evidence>
<evidence type="ECO:0000256" key="15">
    <source>
        <dbReference type="SAM" id="MobiDB-lite"/>
    </source>
</evidence>
<dbReference type="PANTHER" id="PTHR45718:SF8">
    <property type="entry name" value="GLIS FAMILY ZINC FINGER 2"/>
    <property type="match status" value="1"/>
</dbReference>
<dbReference type="SUPFAM" id="SSF57667">
    <property type="entry name" value="beta-beta-alpha zinc fingers"/>
    <property type="match status" value="3"/>
</dbReference>
<dbReference type="FunFam" id="3.30.160.60:FF:000357">
    <property type="entry name" value="GLIS family zinc finger 2"/>
    <property type="match status" value="1"/>
</dbReference>
<evidence type="ECO:0000313" key="17">
    <source>
        <dbReference type="EMBL" id="KAK2551266.1"/>
    </source>
</evidence>
<evidence type="ECO:0000256" key="14">
    <source>
        <dbReference type="PROSITE-ProRule" id="PRU00042"/>
    </source>
</evidence>
<dbReference type="Proteomes" id="UP001249851">
    <property type="component" value="Unassembled WGS sequence"/>
</dbReference>
<keyword evidence="10" id="KW-0238">DNA-binding</keyword>
<dbReference type="PROSITE" id="PS50157">
    <property type="entry name" value="ZINC_FINGER_C2H2_2"/>
    <property type="match status" value="4"/>
</dbReference>
<comment type="subcellular location">
    <subcellularLocation>
        <location evidence="1">Nucleus</location>
    </subcellularLocation>
</comment>
<keyword evidence="9" id="KW-0805">Transcription regulation</keyword>
<dbReference type="FunFam" id="3.30.160.60:FF:000532">
    <property type="entry name" value="GLIS family zinc finger 2"/>
    <property type="match status" value="1"/>
</dbReference>
<dbReference type="Pfam" id="PF00096">
    <property type="entry name" value="zf-C2H2"/>
    <property type="match status" value="3"/>
</dbReference>
<feature type="domain" description="C2H2-type" evidence="16">
    <location>
        <begin position="366"/>
        <end position="396"/>
    </location>
</feature>
<evidence type="ECO:0000256" key="1">
    <source>
        <dbReference type="ARBA" id="ARBA00004123"/>
    </source>
</evidence>
<dbReference type="InterPro" id="IPR036236">
    <property type="entry name" value="Znf_C2H2_sf"/>
</dbReference>
<evidence type="ECO:0000256" key="8">
    <source>
        <dbReference type="ARBA" id="ARBA00022833"/>
    </source>
</evidence>
<dbReference type="GO" id="GO:0005634">
    <property type="term" value="C:nucleus"/>
    <property type="evidence" value="ECO:0007669"/>
    <property type="project" value="UniProtKB-SubCell"/>
</dbReference>
<dbReference type="GO" id="GO:0000978">
    <property type="term" value="F:RNA polymerase II cis-regulatory region sequence-specific DNA binding"/>
    <property type="evidence" value="ECO:0007669"/>
    <property type="project" value="TreeGrafter"/>
</dbReference>
<evidence type="ECO:0000256" key="3">
    <source>
        <dbReference type="ARBA" id="ARBA00022473"/>
    </source>
</evidence>
<dbReference type="InterPro" id="IPR043359">
    <property type="entry name" value="GLI-like"/>
</dbReference>
<evidence type="ECO:0000256" key="5">
    <source>
        <dbReference type="ARBA" id="ARBA00022723"/>
    </source>
</evidence>
<keyword evidence="12" id="KW-0804">Transcription</keyword>
<evidence type="ECO:0000313" key="18">
    <source>
        <dbReference type="Proteomes" id="UP001249851"/>
    </source>
</evidence>
<dbReference type="InterPro" id="IPR013087">
    <property type="entry name" value="Znf_C2H2_type"/>
</dbReference>
<feature type="domain" description="C2H2-type" evidence="16">
    <location>
        <begin position="273"/>
        <end position="305"/>
    </location>
</feature>
<evidence type="ECO:0000256" key="10">
    <source>
        <dbReference type="ARBA" id="ARBA00023125"/>
    </source>
</evidence>
<dbReference type="GO" id="GO:0000981">
    <property type="term" value="F:DNA-binding transcription factor activity, RNA polymerase II-specific"/>
    <property type="evidence" value="ECO:0007669"/>
    <property type="project" value="TreeGrafter"/>
</dbReference>
<reference evidence="17" key="2">
    <citation type="journal article" date="2023" name="Science">
        <title>Genomic signatures of disease resistance in endangered staghorn corals.</title>
        <authorList>
            <person name="Vollmer S.V."/>
            <person name="Selwyn J.D."/>
            <person name="Despard B.A."/>
            <person name="Roesel C.L."/>
        </authorList>
    </citation>
    <scope>NUCLEOTIDE SEQUENCE</scope>
    <source>
        <strain evidence="17">K2</strain>
    </source>
</reference>
<comment type="caution">
    <text evidence="17">The sequence shown here is derived from an EMBL/GenBank/DDBJ whole genome shotgun (WGS) entry which is preliminary data.</text>
</comment>
<feature type="domain" description="C2H2-type" evidence="16">
    <location>
        <begin position="306"/>
        <end position="335"/>
    </location>
</feature>
<gene>
    <name evidence="17" type="ORF">P5673_027855</name>
</gene>
<dbReference type="PROSITE" id="PS00028">
    <property type="entry name" value="ZINC_FINGER_C2H2_1"/>
    <property type="match status" value="4"/>
</dbReference>
<feature type="domain" description="C2H2-type" evidence="16">
    <location>
        <begin position="336"/>
        <end position="365"/>
    </location>
</feature>
<keyword evidence="7 14" id="KW-0863">Zinc-finger</keyword>
<dbReference type="InterPro" id="IPR056436">
    <property type="entry name" value="Znf-C2H2_ZIC1-5/GLI1-3-like"/>
</dbReference>
<sequence>MSEKLKNNEQQHSNLNRNDDDKGAMVEVQLDTKSPSTLVIESTVSEMLDPGDVTSVITSLTPEDSVLHGSSVLNETEAIASSSDLENSPCLSDAPVSSDLLSDSNVINSTVGLLHQPVVLTSSVLPCVLTHVHGTPEMLTGELHEQPGQEDLLMVKAEDRDVLEPCVVFTTSEAMQGSKPSEKLSSSVATDVQVVTAHPSGLTYLRQIFDQDQVSSQGQIVSVLPHGMTSSLSPTLPEFHQCKWESCHENFLSLEDLVAHVNEYHIRTEASEYSCLWQGCPRNGKGFNARYKMLIHMRTHTGERPHTCAVESCGKSFSRLENLKIHMRSHTGEKPYACPAPGCNKRYSNSSDRYKHTRTHSESKPYHCKVTNCRKSYTDPSSLRKHYKTIHGKELISEEQE</sequence>
<dbReference type="SMART" id="SM00355">
    <property type="entry name" value="ZnF_C2H2"/>
    <property type="match status" value="5"/>
</dbReference>
<keyword evidence="11" id="KW-0010">Activator</keyword>
<keyword evidence="3" id="KW-0217">Developmental protein</keyword>
<keyword evidence="5" id="KW-0479">Metal-binding</keyword>
<evidence type="ECO:0000256" key="7">
    <source>
        <dbReference type="ARBA" id="ARBA00022771"/>
    </source>
</evidence>
<dbReference type="Gene3D" id="3.30.160.60">
    <property type="entry name" value="Classic Zinc Finger"/>
    <property type="match status" value="5"/>
</dbReference>
<evidence type="ECO:0000256" key="4">
    <source>
        <dbReference type="ARBA" id="ARBA00022491"/>
    </source>
</evidence>
<evidence type="ECO:0000256" key="6">
    <source>
        <dbReference type="ARBA" id="ARBA00022737"/>
    </source>
</evidence>
<feature type="region of interest" description="Disordered" evidence="15">
    <location>
        <begin position="1"/>
        <end position="23"/>
    </location>
</feature>
<dbReference type="PANTHER" id="PTHR45718">
    <property type="entry name" value="TRANSCRIPTIONAL ACTIVATOR CUBITUS INTERRUPTUS"/>
    <property type="match status" value="1"/>
</dbReference>
<keyword evidence="18" id="KW-1185">Reference proteome</keyword>
<comment type="similarity">
    <text evidence="2">Belongs to the GLI C2H2-type zinc-finger protein family.</text>
</comment>
<name>A0AAD9UV97_ACRCE</name>
<accession>A0AAD9UV97</accession>
<organism evidence="17 18">
    <name type="scientific">Acropora cervicornis</name>
    <name type="common">Staghorn coral</name>
    <dbReference type="NCBI Taxonomy" id="6130"/>
    <lineage>
        <taxon>Eukaryota</taxon>
        <taxon>Metazoa</taxon>
        <taxon>Cnidaria</taxon>
        <taxon>Anthozoa</taxon>
        <taxon>Hexacorallia</taxon>
        <taxon>Scleractinia</taxon>
        <taxon>Astrocoeniina</taxon>
        <taxon>Acroporidae</taxon>
        <taxon>Acropora</taxon>
    </lineage>
</organism>
<keyword evidence="4" id="KW-0678">Repressor</keyword>
<evidence type="ECO:0000256" key="2">
    <source>
        <dbReference type="ARBA" id="ARBA00010831"/>
    </source>
</evidence>
<dbReference type="AlphaFoldDB" id="A0AAD9UV97"/>
<keyword evidence="13" id="KW-0539">Nucleus</keyword>
<dbReference type="FunFam" id="3.30.160.60:FF:000359">
    <property type="entry name" value="GLIS family zinc finger 2"/>
    <property type="match status" value="1"/>
</dbReference>
<dbReference type="GO" id="GO:0008270">
    <property type="term" value="F:zinc ion binding"/>
    <property type="evidence" value="ECO:0007669"/>
    <property type="project" value="UniProtKB-KW"/>
</dbReference>
<protein>
    <submittedName>
        <fullName evidence="17">Zinc finger protein GLIS2</fullName>
    </submittedName>
</protein>
<dbReference type="Pfam" id="PF23561">
    <property type="entry name" value="zf-C2H2_15"/>
    <property type="match status" value="1"/>
</dbReference>
<keyword evidence="8" id="KW-0862">Zinc</keyword>
<dbReference type="FunFam" id="3.30.160.60:FF:000310">
    <property type="entry name" value="GLIS family zinc finger 2"/>
    <property type="match status" value="1"/>
</dbReference>
<evidence type="ECO:0000256" key="13">
    <source>
        <dbReference type="ARBA" id="ARBA00023242"/>
    </source>
</evidence>
<keyword evidence="6" id="KW-0677">Repeat</keyword>
<evidence type="ECO:0000256" key="9">
    <source>
        <dbReference type="ARBA" id="ARBA00023015"/>
    </source>
</evidence>